<evidence type="ECO:0000313" key="2">
    <source>
        <dbReference type="EMBL" id="MEW9918451.1"/>
    </source>
</evidence>
<dbReference type="Proteomes" id="UP001556098">
    <property type="component" value="Unassembled WGS sequence"/>
</dbReference>
<keyword evidence="3" id="KW-1185">Reference proteome</keyword>
<organism evidence="2 3">
    <name type="scientific">Sulfitobacter sediminis</name>
    <dbReference type="NCBI Taxonomy" id="3234186"/>
    <lineage>
        <taxon>Bacteria</taxon>
        <taxon>Pseudomonadati</taxon>
        <taxon>Pseudomonadota</taxon>
        <taxon>Alphaproteobacteria</taxon>
        <taxon>Rhodobacterales</taxon>
        <taxon>Roseobacteraceae</taxon>
        <taxon>Sulfitobacter</taxon>
    </lineage>
</organism>
<accession>A0ABV3RIB1</accession>
<dbReference type="EMBL" id="JBFNXX010000001">
    <property type="protein sequence ID" value="MEW9918451.1"/>
    <property type="molecule type" value="Genomic_DNA"/>
</dbReference>
<proteinExistence type="predicted"/>
<evidence type="ECO:0000259" key="1">
    <source>
        <dbReference type="Pfam" id="PF20078"/>
    </source>
</evidence>
<sequence length="277" mass="31527">MFQEILALGALDYFPCRYGTSRLMFRGPKKSLDEPYLAFIGSTETYGKFIPKPFPDLIENVIGTTCVNFGQMNAGIDAFAYDPFVLEAASQAEVTVVQILGAHNMTNRFYSVHPRRNDRFVEAATLLKTIYREVDFANFHFNKHMLSTLLQRSPDRFEAVQRELQEAWKARMRLMLKRIQRKSVLLWFSDHAPEDELPFLFDTIGTEPLFVTREMIEEISPLATAVVEVVVSREALDAGTDGMNFSDLEEPAAAEMFNPMAHQEAADALLKVIKQIM</sequence>
<feature type="domain" description="DUF6473" evidence="1">
    <location>
        <begin position="4"/>
        <end position="276"/>
    </location>
</feature>
<reference evidence="2 3" key="1">
    <citation type="submission" date="2024-07" db="EMBL/GenBank/DDBJ databases">
        <title>Marimonas sp.nov., isolated from tidal-flat sediment.</title>
        <authorList>
            <person name="Jayan J.N."/>
            <person name="Lee S.S."/>
        </authorList>
    </citation>
    <scope>NUCLEOTIDE SEQUENCE [LARGE SCALE GENOMIC DNA]</scope>
    <source>
        <strain evidence="2 3">MJW-29</strain>
    </source>
</reference>
<name>A0ABV3RIB1_9RHOB</name>
<evidence type="ECO:0000313" key="3">
    <source>
        <dbReference type="Proteomes" id="UP001556098"/>
    </source>
</evidence>
<dbReference type="RefSeq" id="WP_367876147.1">
    <property type="nucleotide sequence ID" value="NZ_JBFNXX010000001.1"/>
</dbReference>
<dbReference type="InterPro" id="IPR045524">
    <property type="entry name" value="DUF6473"/>
</dbReference>
<gene>
    <name evidence="2" type="ORF">AB2B41_02455</name>
</gene>
<comment type="caution">
    <text evidence="2">The sequence shown here is derived from an EMBL/GenBank/DDBJ whole genome shotgun (WGS) entry which is preliminary data.</text>
</comment>
<protein>
    <submittedName>
        <fullName evidence="2">DUF6473 family protein</fullName>
    </submittedName>
</protein>
<dbReference type="Pfam" id="PF20078">
    <property type="entry name" value="DUF6473"/>
    <property type="match status" value="1"/>
</dbReference>